<accession>A0A9N9AI02</accession>
<feature type="region of interest" description="Disordered" evidence="12">
    <location>
        <begin position="789"/>
        <end position="834"/>
    </location>
</feature>
<feature type="compositionally biased region" description="Polar residues" evidence="12">
    <location>
        <begin position="708"/>
        <end position="730"/>
    </location>
</feature>
<feature type="domain" description="Ion transport" evidence="14">
    <location>
        <begin position="197"/>
        <end position="433"/>
    </location>
</feature>
<dbReference type="OrthoDB" id="415460at2759"/>
<feature type="transmembrane region" description="Helical" evidence="13">
    <location>
        <begin position="233"/>
        <end position="254"/>
    </location>
</feature>
<feature type="compositionally biased region" description="Acidic residues" evidence="12">
    <location>
        <begin position="143"/>
        <end position="152"/>
    </location>
</feature>
<evidence type="ECO:0000256" key="8">
    <source>
        <dbReference type="ARBA" id="ARBA00022989"/>
    </source>
</evidence>
<comment type="caution">
    <text evidence="15">The sequence shown here is derived from an EMBL/GenBank/DDBJ whole genome shotgun (WGS) entry which is preliminary data.</text>
</comment>
<dbReference type="InterPro" id="IPR005821">
    <property type="entry name" value="Ion_trans_dom"/>
</dbReference>
<reference evidence="15" key="1">
    <citation type="submission" date="2021-06" db="EMBL/GenBank/DDBJ databases">
        <authorList>
            <person name="Kallberg Y."/>
            <person name="Tangrot J."/>
            <person name="Rosling A."/>
        </authorList>
    </citation>
    <scope>NUCLEOTIDE SEQUENCE</scope>
    <source>
        <strain evidence="15">FL130A</strain>
    </source>
</reference>
<evidence type="ECO:0000256" key="2">
    <source>
        <dbReference type="ARBA" id="ARBA00022448"/>
    </source>
</evidence>
<gene>
    <name evidence="15" type="ORF">ALEPTO_LOCUS5044</name>
</gene>
<evidence type="ECO:0000256" key="6">
    <source>
        <dbReference type="ARBA" id="ARBA00022882"/>
    </source>
</evidence>
<feature type="region of interest" description="Disordered" evidence="12">
    <location>
        <begin position="131"/>
        <end position="152"/>
    </location>
</feature>
<dbReference type="PRINTS" id="PR00169">
    <property type="entry name" value="KCHANNEL"/>
</dbReference>
<dbReference type="InterPro" id="IPR028325">
    <property type="entry name" value="VG_K_chnl"/>
</dbReference>
<evidence type="ECO:0000256" key="1">
    <source>
        <dbReference type="ARBA" id="ARBA00004141"/>
    </source>
</evidence>
<name>A0A9N9AI02_9GLOM</name>
<dbReference type="EMBL" id="CAJVPS010001314">
    <property type="protein sequence ID" value="CAG8533306.1"/>
    <property type="molecule type" value="Genomic_DNA"/>
</dbReference>
<keyword evidence="2" id="KW-0813">Transport</keyword>
<evidence type="ECO:0000256" key="13">
    <source>
        <dbReference type="SAM" id="Phobius"/>
    </source>
</evidence>
<dbReference type="Proteomes" id="UP000789508">
    <property type="component" value="Unassembled WGS sequence"/>
</dbReference>
<dbReference type="Gene3D" id="1.10.287.70">
    <property type="match status" value="1"/>
</dbReference>
<dbReference type="SUPFAM" id="SSF81324">
    <property type="entry name" value="Voltage-gated potassium channels"/>
    <property type="match status" value="1"/>
</dbReference>
<keyword evidence="10 13" id="KW-0472">Membrane</keyword>
<dbReference type="GO" id="GO:0008076">
    <property type="term" value="C:voltage-gated potassium channel complex"/>
    <property type="evidence" value="ECO:0007669"/>
    <property type="project" value="InterPro"/>
</dbReference>
<dbReference type="AlphaFoldDB" id="A0A9N9AI02"/>
<evidence type="ECO:0000256" key="9">
    <source>
        <dbReference type="ARBA" id="ARBA00023065"/>
    </source>
</evidence>
<proteinExistence type="predicted"/>
<keyword evidence="16" id="KW-1185">Reference proteome</keyword>
<dbReference type="Gene3D" id="1.20.120.350">
    <property type="entry name" value="Voltage-gated potassium channels. Chain C"/>
    <property type="match status" value="1"/>
</dbReference>
<keyword evidence="6" id="KW-0851">Voltage-gated channel</keyword>
<evidence type="ECO:0000313" key="16">
    <source>
        <dbReference type="Proteomes" id="UP000789508"/>
    </source>
</evidence>
<keyword evidence="9" id="KW-0406">Ion transport</keyword>
<organism evidence="15 16">
    <name type="scientific">Ambispora leptoticha</name>
    <dbReference type="NCBI Taxonomy" id="144679"/>
    <lineage>
        <taxon>Eukaryota</taxon>
        <taxon>Fungi</taxon>
        <taxon>Fungi incertae sedis</taxon>
        <taxon>Mucoromycota</taxon>
        <taxon>Glomeromycotina</taxon>
        <taxon>Glomeromycetes</taxon>
        <taxon>Archaeosporales</taxon>
        <taxon>Ambisporaceae</taxon>
        <taxon>Ambispora</taxon>
    </lineage>
</organism>
<evidence type="ECO:0000256" key="7">
    <source>
        <dbReference type="ARBA" id="ARBA00022958"/>
    </source>
</evidence>
<dbReference type="Pfam" id="PF00520">
    <property type="entry name" value="Ion_trans"/>
    <property type="match status" value="1"/>
</dbReference>
<feature type="transmembrane region" description="Helical" evidence="13">
    <location>
        <begin position="408"/>
        <end position="438"/>
    </location>
</feature>
<dbReference type="GO" id="GO:0001508">
    <property type="term" value="P:action potential"/>
    <property type="evidence" value="ECO:0007669"/>
    <property type="project" value="TreeGrafter"/>
</dbReference>
<feature type="region of interest" description="Disordered" evidence="12">
    <location>
        <begin position="671"/>
        <end position="695"/>
    </location>
</feature>
<feature type="transmembrane region" description="Helical" evidence="13">
    <location>
        <begin position="330"/>
        <end position="351"/>
    </location>
</feature>
<evidence type="ECO:0000256" key="10">
    <source>
        <dbReference type="ARBA" id="ARBA00023136"/>
    </source>
</evidence>
<keyword evidence="5" id="KW-0631">Potassium channel</keyword>
<comment type="subcellular location">
    <subcellularLocation>
        <location evidence="1">Membrane</location>
        <topology evidence="1">Multi-pass membrane protein</topology>
    </subcellularLocation>
</comment>
<feature type="region of interest" description="Disordered" evidence="12">
    <location>
        <begin position="708"/>
        <end position="738"/>
    </location>
</feature>
<evidence type="ECO:0000256" key="12">
    <source>
        <dbReference type="SAM" id="MobiDB-lite"/>
    </source>
</evidence>
<evidence type="ECO:0000256" key="11">
    <source>
        <dbReference type="ARBA" id="ARBA00023303"/>
    </source>
</evidence>
<keyword evidence="7" id="KW-0630">Potassium</keyword>
<keyword evidence="8 13" id="KW-1133">Transmembrane helix</keyword>
<sequence length="834" mass="95099">MSQRRKSITREQNRAIDIDSENRNVINENNYSQVSITHIPTPGYFNDLSYIAPSAPPSPSIYNSFRHYTYTGAPHSRNSIRRTQKGKAANGSTTQINYLRDDSNASTPVKLKNELTIEKFESIEQQAQAENEASARQYLSTEPSEDDNENQEYEGVSQYDIIFDPIDQIRIKEDEMRSPLQRKLYYFFEVPSSTSARIYAFFSALCVLVTIIIICVESLPTFYENEWQYYRRIWLPVNLIVVLVFTVEYIGRFYASIDRIKFMRQIWNVFDLVTIIPFYCELLLPLTSESVIRYLRIFRLFRILKILQWARYTAGFHIIIRVFRRSLRQIALVSIWVFVIILTSSALMYYLERGTYNEKDNTWYRTDPDGVLEVSPFQSIIHSFWWSVVTITTTGYGDTVPYSAWGRVVAGVTMLCGVLVIAIPTSIIGSNFVTEWALHRRIEFQMRLRRSRERAFAKKKFQEETKRINKNLENFNNLVRARKIRKGNTIDATQMDSSSHGTEDLSEFNELTQSSFKKLINLKPLKFKKHATTDEIIQDTEEVKNNGIGSLTKKAVKKIRRTLLSGKKDNDSSSQAISQEIISSPVDVYLNENPPVQDDNVSELNLSEGEMTNIHLETSSDYEDNHQSIMTFPGTTKELKLATLAAGKVSGHPQKLVRKKMSHLTKLFEKESKNKSDLDPGDQNAMTPDLEKGLGGIRTPIATETVTPTRLSPSITPTRLSPSITPTRLSPSIVPTPTRLSPPRLTLIAQVNVDDTKNENNVEVLVESPSSEENIEKIQNDSDFVVNFENSELPPDPQSNVNNGGSTPIHALAPDEDLENTQISSGEKQVQLEI</sequence>
<evidence type="ECO:0000256" key="4">
    <source>
        <dbReference type="ARBA" id="ARBA00022692"/>
    </source>
</evidence>
<evidence type="ECO:0000256" key="3">
    <source>
        <dbReference type="ARBA" id="ARBA00022538"/>
    </source>
</evidence>
<dbReference type="GO" id="GO:0005249">
    <property type="term" value="F:voltage-gated potassium channel activity"/>
    <property type="evidence" value="ECO:0007669"/>
    <property type="project" value="InterPro"/>
</dbReference>
<dbReference type="PANTHER" id="PTHR11537">
    <property type="entry name" value="VOLTAGE-GATED POTASSIUM CHANNEL"/>
    <property type="match status" value="1"/>
</dbReference>
<evidence type="ECO:0000259" key="14">
    <source>
        <dbReference type="Pfam" id="PF00520"/>
    </source>
</evidence>
<keyword evidence="4 13" id="KW-0812">Transmembrane</keyword>
<dbReference type="InterPro" id="IPR027359">
    <property type="entry name" value="Volt_channel_dom_sf"/>
</dbReference>
<protein>
    <submittedName>
        <fullName evidence="15">218_t:CDS:1</fullName>
    </submittedName>
</protein>
<keyword evidence="3" id="KW-0633">Potassium transport</keyword>
<dbReference type="PANTHER" id="PTHR11537:SF254">
    <property type="entry name" value="POTASSIUM VOLTAGE-GATED CHANNEL PROTEIN SHAB"/>
    <property type="match status" value="1"/>
</dbReference>
<keyword evidence="11" id="KW-0407">Ion channel</keyword>
<evidence type="ECO:0000256" key="5">
    <source>
        <dbReference type="ARBA" id="ARBA00022826"/>
    </source>
</evidence>
<feature type="transmembrane region" description="Helical" evidence="13">
    <location>
        <begin position="198"/>
        <end position="221"/>
    </location>
</feature>
<evidence type="ECO:0000313" key="15">
    <source>
        <dbReference type="EMBL" id="CAG8533306.1"/>
    </source>
</evidence>